<organism evidence="6 7">
    <name type="scientific">Pedobacter gandavensis</name>
    <dbReference type="NCBI Taxonomy" id="2679963"/>
    <lineage>
        <taxon>Bacteria</taxon>
        <taxon>Pseudomonadati</taxon>
        <taxon>Bacteroidota</taxon>
        <taxon>Sphingobacteriia</taxon>
        <taxon>Sphingobacteriales</taxon>
        <taxon>Sphingobacteriaceae</taxon>
        <taxon>Pedobacter</taxon>
    </lineage>
</organism>
<evidence type="ECO:0000313" key="6">
    <source>
        <dbReference type="EMBL" id="MBB2148233.1"/>
    </source>
</evidence>
<keyword evidence="6" id="KW-0675">Receptor</keyword>
<dbReference type="InterPro" id="IPR036942">
    <property type="entry name" value="Beta-barrel_TonB_sf"/>
</dbReference>
<sequence length="819" mass="92198">MITLHKHLFLFSFFLLSYMEVQAQTKTPVYQIKGKVLDENQKELIYAIVNLYQSKDSSLVTATLTNEQGEFSFSKALGGNYLIEVESMGYQKRFHGPFLVDDKHQMIAIDNIVMEVASKQLNTVSILAKKPLIERKNGKVILNIANSTIASGNTAMEILSKAPGVTADNEGNLSLRGKAGVSIMIDGKLTYLSTAQLSNLLRATSGNSIQNIEIISNPSAKYDAAGTGGIININLKKNSSYGTNGTLQIGGGYGNYYKSDVGITLNHSSKKVNIFGNYNYANSKDYEDLFVKRSTKAQEKLTYFDQEAKQTYFKRNNNYKAGLDYYLNDRQIIGFMASGYLNNTKSTDQILTKIGERSGGIDSIVHGDNKGKSKYQNQSYNLNYKAVLDTSGQEFNADLDYSRIRNAEQTVYQSQFVDANGTAYKTPLIFRNATPTKINILAAKIDYSYPFNNKLKLETGIKSSYVNTDNDFQSALLQDNNWSNDPTKSNRFTYKEYINAAYAAFHKTFEEGTTMQVGLRTELTHSEGNSITLQNVLKRNYLDFFPNFSISHNLSKDHDLGFSYSRRIERPGYQALNPFIYYADLYTLSQGNPALKPEYANSFELTYGYQKKTNFTLAFIKTKDVIATTLLTDSIKKTLLLYEQNLASRSTISFNVNRPIAVTDWWNSNNDITLYYSQFSSPELMGAPFKNGKTTFILNSTQTFQLHKTWNAELAANYTSEQAYGTYVAKPIYGIDLGISKSFAAERANLKFAINDVFNTREIRIKSAIPLQDYQLSQKQESRIFRLTFSYNFGSSVIKPARARSNSSELEQNRVKTGN</sequence>
<evidence type="ECO:0000256" key="3">
    <source>
        <dbReference type="ARBA" id="ARBA00023237"/>
    </source>
</evidence>
<dbReference type="Gene3D" id="2.170.130.10">
    <property type="entry name" value="TonB-dependent receptor, plug domain"/>
    <property type="match status" value="1"/>
</dbReference>
<dbReference type="InterPro" id="IPR041700">
    <property type="entry name" value="OMP_b-brl_3"/>
</dbReference>
<dbReference type="RefSeq" id="WP_182953955.1">
    <property type="nucleotide sequence ID" value="NZ_WNXC01000001.1"/>
</dbReference>
<evidence type="ECO:0000256" key="4">
    <source>
        <dbReference type="SAM" id="SignalP"/>
    </source>
</evidence>
<keyword evidence="7" id="KW-1185">Reference proteome</keyword>
<keyword evidence="3" id="KW-0998">Cell outer membrane</keyword>
<evidence type="ECO:0000256" key="2">
    <source>
        <dbReference type="ARBA" id="ARBA00023136"/>
    </source>
</evidence>
<gene>
    <name evidence="6" type="ORF">GM920_04845</name>
</gene>
<comment type="subcellular location">
    <subcellularLocation>
        <location evidence="1">Cell outer membrane</location>
    </subcellularLocation>
</comment>
<evidence type="ECO:0000313" key="7">
    <source>
        <dbReference type="Proteomes" id="UP000636110"/>
    </source>
</evidence>
<feature type="domain" description="Outer membrane protein beta-barrel" evidence="5">
    <location>
        <begin position="388"/>
        <end position="791"/>
    </location>
</feature>
<feature type="signal peptide" evidence="4">
    <location>
        <begin position="1"/>
        <end position="23"/>
    </location>
</feature>
<name>A0ABR6ESK1_9SPHI</name>
<proteinExistence type="predicted"/>
<dbReference type="Gene3D" id="2.60.40.1120">
    <property type="entry name" value="Carboxypeptidase-like, regulatory domain"/>
    <property type="match status" value="1"/>
</dbReference>
<dbReference type="SUPFAM" id="SSF56935">
    <property type="entry name" value="Porins"/>
    <property type="match status" value="1"/>
</dbReference>
<dbReference type="InterPro" id="IPR008969">
    <property type="entry name" value="CarboxyPept-like_regulatory"/>
</dbReference>
<dbReference type="Gene3D" id="2.40.170.20">
    <property type="entry name" value="TonB-dependent receptor, beta-barrel domain"/>
    <property type="match status" value="1"/>
</dbReference>
<evidence type="ECO:0000259" key="5">
    <source>
        <dbReference type="Pfam" id="PF14905"/>
    </source>
</evidence>
<keyword evidence="2" id="KW-0472">Membrane</keyword>
<dbReference type="SUPFAM" id="SSF49464">
    <property type="entry name" value="Carboxypeptidase regulatory domain-like"/>
    <property type="match status" value="1"/>
</dbReference>
<dbReference type="PANTHER" id="PTHR40980:SF4">
    <property type="entry name" value="TONB-DEPENDENT RECEPTOR-LIKE BETA-BARREL DOMAIN-CONTAINING PROTEIN"/>
    <property type="match status" value="1"/>
</dbReference>
<reference evidence="6 7" key="1">
    <citation type="submission" date="2019-11" db="EMBL/GenBank/DDBJ databases">
        <title>Description of Pedobacter sp. LMG 31462T.</title>
        <authorList>
            <person name="Carlier A."/>
            <person name="Qi S."/>
            <person name="Vandamme P."/>
        </authorList>
    </citation>
    <scope>NUCLEOTIDE SEQUENCE [LARGE SCALE GENOMIC DNA]</scope>
    <source>
        <strain evidence="6 7">LMG 31462</strain>
    </source>
</reference>
<dbReference type="PANTHER" id="PTHR40980">
    <property type="entry name" value="PLUG DOMAIN-CONTAINING PROTEIN"/>
    <property type="match status" value="1"/>
</dbReference>
<dbReference type="EMBL" id="WNXC01000001">
    <property type="protein sequence ID" value="MBB2148233.1"/>
    <property type="molecule type" value="Genomic_DNA"/>
</dbReference>
<comment type="caution">
    <text evidence="6">The sequence shown here is derived from an EMBL/GenBank/DDBJ whole genome shotgun (WGS) entry which is preliminary data.</text>
</comment>
<keyword evidence="4" id="KW-0732">Signal</keyword>
<dbReference type="InterPro" id="IPR037066">
    <property type="entry name" value="Plug_dom_sf"/>
</dbReference>
<accession>A0ABR6ESK1</accession>
<evidence type="ECO:0000256" key="1">
    <source>
        <dbReference type="ARBA" id="ARBA00004442"/>
    </source>
</evidence>
<dbReference type="Pfam" id="PF14905">
    <property type="entry name" value="OMP_b-brl_3"/>
    <property type="match status" value="1"/>
</dbReference>
<feature type="chain" id="PRO_5045555948" evidence="4">
    <location>
        <begin position="24"/>
        <end position="819"/>
    </location>
</feature>
<dbReference type="Proteomes" id="UP000636110">
    <property type="component" value="Unassembled WGS sequence"/>
</dbReference>
<protein>
    <submittedName>
        <fullName evidence="6">TonB-dependent receptor</fullName>
    </submittedName>
</protein>